<keyword evidence="1" id="KW-1133">Transmembrane helix</keyword>
<keyword evidence="1" id="KW-0472">Membrane</keyword>
<keyword evidence="2" id="KW-0732">Signal</keyword>
<name>A0A8D9BA61_9HEMI</name>
<accession>A0A8D9BA61</accession>
<reference evidence="3" key="1">
    <citation type="submission" date="2021-05" db="EMBL/GenBank/DDBJ databases">
        <authorList>
            <person name="Alioto T."/>
            <person name="Alioto T."/>
            <person name="Gomez Garrido J."/>
        </authorList>
    </citation>
    <scope>NUCLEOTIDE SEQUENCE</scope>
</reference>
<evidence type="ECO:0000256" key="1">
    <source>
        <dbReference type="SAM" id="Phobius"/>
    </source>
</evidence>
<feature type="transmembrane region" description="Helical" evidence="1">
    <location>
        <begin position="33"/>
        <end position="54"/>
    </location>
</feature>
<feature type="transmembrane region" description="Helical" evidence="1">
    <location>
        <begin position="66"/>
        <end position="84"/>
    </location>
</feature>
<proteinExistence type="predicted"/>
<evidence type="ECO:0000256" key="2">
    <source>
        <dbReference type="SAM" id="SignalP"/>
    </source>
</evidence>
<feature type="signal peptide" evidence="2">
    <location>
        <begin position="1"/>
        <end position="19"/>
    </location>
</feature>
<dbReference type="AlphaFoldDB" id="A0A8D9BA61"/>
<organism evidence="3">
    <name type="scientific">Cacopsylla melanoneura</name>
    <dbReference type="NCBI Taxonomy" id="428564"/>
    <lineage>
        <taxon>Eukaryota</taxon>
        <taxon>Metazoa</taxon>
        <taxon>Ecdysozoa</taxon>
        <taxon>Arthropoda</taxon>
        <taxon>Hexapoda</taxon>
        <taxon>Insecta</taxon>
        <taxon>Pterygota</taxon>
        <taxon>Neoptera</taxon>
        <taxon>Paraneoptera</taxon>
        <taxon>Hemiptera</taxon>
        <taxon>Sternorrhyncha</taxon>
        <taxon>Psylloidea</taxon>
        <taxon>Psyllidae</taxon>
        <taxon>Psyllinae</taxon>
        <taxon>Cacopsylla</taxon>
    </lineage>
</organism>
<feature type="chain" id="PRO_5034855487" evidence="2">
    <location>
        <begin position="20"/>
        <end position="102"/>
    </location>
</feature>
<sequence length="102" mass="11412">MQVFFKCLWSILGLSWVLGISQANFVTNCFKYFLSNVSLIACISLNYSGVKLGISQANFVTNCFKYFLSNVSVLTILGLSWVLAKQTMLQTVLSISSQMYQS</sequence>
<evidence type="ECO:0000313" key="3">
    <source>
        <dbReference type="EMBL" id="CAG6780016.1"/>
    </source>
</evidence>
<protein>
    <submittedName>
        <fullName evidence="3">Uncharacterized protein</fullName>
    </submittedName>
</protein>
<dbReference type="EMBL" id="HBUF01616461">
    <property type="protein sequence ID" value="CAG6780016.1"/>
    <property type="molecule type" value="Transcribed_RNA"/>
</dbReference>
<keyword evidence="1" id="KW-0812">Transmembrane</keyword>